<evidence type="ECO:0000313" key="2">
    <source>
        <dbReference type="EMBL" id="SDC71871.1"/>
    </source>
</evidence>
<dbReference type="EMBL" id="FMYG01000006">
    <property type="protein sequence ID" value="SDC71871.1"/>
    <property type="molecule type" value="Genomic_DNA"/>
</dbReference>
<keyword evidence="1" id="KW-0472">Membrane</keyword>
<organism evidence="2 3">
    <name type="scientific">Microbacterium enclense</name>
    <dbReference type="NCBI Taxonomy" id="993073"/>
    <lineage>
        <taxon>Bacteria</taxon>
        <taxon>Bacillati</taxon>
        <taxon>Actinomycetota</taxon>
        <taxon>Actinomycetes</taxon>
        <taxon>Micrococcales</taxon>
        <taxon>Microbacteriaceae</taxon>
        <taxon>Microbacterium</taxon>
    </lineage>
</organism>
<reference evidence="2 3" key="1">
    <citation type="submission" date="2016-09" db="EMBL/GenBank/DDBJ databases">
        <authorList>
            <person name="Capua I."/>
            <person name="De Benedictis P."/>
            <person name="Joannis T."/>
            <person name="Lombin L.H."/>
            <person name="Cattoli G."/>
        </authorList>
    </citation>
    <scope>NUCLEOTIDE SEQUENCE [LARGE SCALE GENOMIC DNA]</scope>
    <source>
        <strain evidence="2 3">NIO-1002</strain>
    </source>
</reference>
<evidence type="ECO:0000256" key="1">
    <source>
        <dbReference type="SAM" id="Phobius"/>
    </source>
</evidence>
<name>A0A1G6NW63_9MICO</name>
<gene>
    <name evidence="2" type="ORF">SAMN05216418_2868</name>
</gene>
<feature type="transmembrane region" description="Helical" evidence="1">
    <location>
        <begin position="16"/>
        <end position="37"/>
    </location>
</feature>
<keyword evidence="1" id="KW-0812">Transmembrane</keyword>
<evidence type="ECO:0000313" key="3">
    <source>
        <dbReference type="Proteomes" id="UP000183203"/>
    </source>
</evidence>
<sequence length="39" mass="4436">MTSRAGTTARMRQLHVFFVLADLDLALLVTLICCLLWRS</sequence>
<dbReference type="AlphaFoldDB" id="A0A1G6NW63"/>
<protein>
    <submittedName>
        <fullName evidence="2">Uncharacterized protein</fullName>
    </submittedName>
</protein>
<accession>A0A1G6NW63</accession>
<keyword evidence="1" id="KW-1133">Transmembrane helix</keyword>
<dbReference type="Proteomes" id="UP000183203">
    <property type="component" value="Unassembled WGS sequence"/>
</dbReference>
<proteinExistence type="predicted"/>